<dbReference type="Proteomes" id="UP000199183">
    <property type="component" value="Unassembled WGS sequence"/>
</dbReference>
<keyword evidence="1" id="KW-0812">Transmembrane</keyword>
<organism evidence="2 3">
    <name type="scientific">Paramicrobacterium humi</name>
    <dbReference type="NCBI Taxonomy" id="640635"/>
    <lineage>
        <taxon>Bacteria</taxon>
        <taxon>Bacillati</taxon>
        <taxon>Actinomycetota</taxon>
        <taxon>Actinomycetes</taxon>
        <taxon>Micrococcales</taxon>
        <taxon>Microbacteriaceae</taxon>
        <taxon>Paramicrobacterium</taxon>
    </lineage>
</organism>
<dbReference type="AlphaFoldDB" id="A0A1H4PR60"/>
<feature type="transmembrane region" description="Helical" evidence="1">
    <location>
        <begin position="7"/>
        <end position="30"/>
    </location>
</feature>
<evidence type="ECO:0000256" key="1">
    <source>
        <dbReference type="SAM" id="Phobius"/>
    </source>
</evidence>
<evidence type="ECO:0000313" key="2">
    <source>
        <dbReference type="EMBL" id="SEC09923.1"/>
    </source>
</evidence>
<name>A0A1H4PR60_9MICO</name>
<dbReference type="STRING" id="640635.SAMN04489806_2591"/>
<sequence length="146" mass="15865">MSTRVGVAVMAVLLVLYLVLIGQRAVMFVLTGEPAAVGIGVALIILPIVGAWGLWRELKFGIDAERLARELERTGGLPDEQLPLKPSGAVERDAADAVFPRYKADVEAQPDSWQAWYRLGLAYKGAGDGRRARHAVRTAIRLHAAH</sequence>
<evidence type="ECO:0000313" key="3">
    <source>
        <dbReference type="Proteomes" id="UP000199183"/>
    </source>
</evidence>
<dbReference type="Gene3D" id="1.25.40.10">
    <property type="entry name" value="Tetratricopeptide repeat domain"/>
    <property type="match status" value="1"/>
</dbReference>
<reference evidence="2 3" key="1">
    <citation type="submission" date="2016-10" db="EMBL/GenBank/DDBJ databases">
        <authorList>
            <person name="de Groot N.N."/>
        </authorList>
    </citation>
    <scope>NUCLEOTIDE SEQUENCE [LARGE SCALE GENOMIC DNA]</scope>
    <source>
        <strain evidence="2 3">DSM 21799</strain>
    </source>
</reference>
<gene>
    <name evidence="2" type="ORF">SAMN04489806_2591</name>
</gene>
<accession>A0A1H4PR60</accession>
<dbReference type="EMBL" id="FNRY01000001">
    <property type="protein sequence ID" value="SEC09923.1"/>
    <property type="molecule type" value="Genomic_DNA"/>
</dbReference>
<dbReference type="RefSeq" id="WP_091185120.1">
    <property type="nucleotide sequence ID" value="NZ_FNRY01000001.1"/>
</dbReference>
<keyword evidence="3" id="KW-1185">Reference proteome</keyword>
<protein>
    <recommendedName>
        <fullName evidence="4">Tetratricopeptide repeat-containing protein</fullName>
    </recommendedName>
</protein>
<evidence type="ECO:0008006" key="4">
    <source>
        <dbReference type="Google" id="ProtNLM"/>
    </source>
</evidence>
<dbReference type="SUPFAM" id="SSF48452">
    <property type="entry name" value="TPR-like"/>
    <property type="match status" value="1"/>
</dbReference>
<keyword evidence="1" id="KW-0472">Membrane</keyword>
<dbReference type="OrthoDB" id="4485518at2"/>
<proteinExistence type="predicted"/>
<dbReference type="InterPro" id="IPR011990">
    <property type="entry name" value="TPR-like_helical_dom_sf"/>
</dbReference>
<feature type="transmembrane region" description="Helical" evidence="1">
    <location>
        <begin position="36"/>
        <end position="55"/>
    </location>
</feature>
<keyword evidence="1" id="KW-1133">Transmembrane helix</keyword>